<gene>
    <name evidence="1" type="ORF">PSON_ATCC_30995.1.T0210015</name>
</gene>
<organism evidence="1 2">
    <name type="scientific">Paramecium sonneborni</name>
    <dbReference type="NCBI Taxonomy" id="65129"/>
    <lineage>
        <taxon>Eukaryota</taxon>
        <taxon>Sar</taxon>
        <taxon>Alveolata</taxon>
        <taxon>Ciliophora</taxon>
        <taxon>Intramacronucleata</taxon>
        <taxon>Oligohymenophorea</taxon>
        <taxon>Peniculida</taxon>
        <taxon>Parameciidae</taxon>
        <taxon>Paramecium</taxon>
    </lineage>
</organism>
<name>A0A8S1LHZ0_9CILI</name>
<dbReference type="OrthoDB" id="10317201at2759"/>
<reference evidence="1" key="1">
    <citation type="submission" date="2021-01" db="EMBL/GenBank/DDBJ databases">
        <authorList>
            <consortium name="Genoscope - CEA"/>
            <person name="William W."/>
        </authorList>
    </citation>
    <scope>NUCLEOTIDE SEQUENCE</scope>
</reference>
<evidence type="ECO:0000313" key="2">
    <source>
        <dbReference type="Proteomes" id="UP000692954"/>
    </source>
</evidence>
<comment type="caution">
    <text evidence="1">The sequence shown here is derived from an EMBL/GenBank/DDBJ whole genome shotgun (WGS) entry which is preliminary data.</text>
</comment>
<keyword evidence="2" id="KW-1185">Reference proteome</keyword>
<evidence type="ECO:0000313" key="1">
    <source>
        <dbReference type="EMBL" id="CAD8065875.1"/>
    </source>
</evidence>
<dbReference type="EMBL" id="CAJJDN010000021">
    <property type="protein sequence ID" value="CAD8065875.1"/>
    <property type="molecule type" value="Genomic_DNA"/>
</dbReference>
<proteinExistence type="predicted"/>
<accession>A0A8S1LHZ0</accession>
<dbReference type="AlphaFoldDB" id="A0A8S1LHZ0"/>
<sequence>MNFGNHQCQKIGHHKNPIVGVCTKKECQNQTPYCLLCIENHRDHLNSLVEFDSIKGQMVQGVQIIKEIQFNIQECHQVINILSSFIKPAEEFILNNLQQFQIHNVDQQINQFIKLGLVQETLLPQLSELIKLLRLMGKEWENLEKKHILNIENDFGSQSNKQQIKLIYKQNYDQKEPIQTQINKINQLLVRFEGNQQCRYVDIQQNGKFVQGQGLFFGNQMIPKTGITKFALKILDIQTFINIGVGDKDIIIRSNYTPNFKFIGHGAYLISNQGYNYSHLSKNQNDVQQSFIFIKYDVIIIEINMNFKTLFWTKKSTLQQFYLEINHEQDLYPLIIIHGKVEVLDKF</sequence>
<protein>
    <submittedName>
        <fullName evidence="1">Uncharacterized protein</fullName>
    </submittedName>
</protein>
<dbReference type="Proteomes" id="UP000692954">
    <property type="component" value="Unassembled WGS sequence"/>
</dbReference>